<gene>
    <name evidence="1" type="ORF">ADIS_4223</name>
</gene>
<dbReference type="OrthoDB" id="956225at2"/>
<evidence type="ECO:0000313" key="1">
    <source>
        <dbReference type="EMBL" id="EON75310.1"/>
    </source>
</evidence>
<dbReference type="AlphaFoldDB" id="R7ZMI4"/>
<dbReference type="Proteomes" id="UP000013909">
    <property type="component" value="Unassembled WGS sequence"/>
</dbReference>
<accession>R7ZMI4</accession>
<organism evidence="1 2">
    <name type="scientific">Lunatimonas lonarensis</name>
    <dbReference type="NCBI Taxonomy" id="1232681"/>
    <lineage>
        <taxon>Bacteria</taxon>
        <taxon>Pseudomonadati</taxon>
        <taxon>Bacteroidota</taxon>
        <taxon>Cytophagia</taxon>
        <taxon>Cytophagales</taxon>
        <taxon>Cyclobacteriaceae</taxon>
    </lineage>
</organism>
<protein>
    <submittedName>
        <fullName evidence="1">Uncharacterized protein</fullName>
    </submittedName>
</protein>
<sequence length="126" mass="13804">MKKLSLVLFLLFIVPLYTIPAIAVDFASEFDGSWTYECYDAPYPYHEGAVLIVSKEKETLVTITLKNGQSVSGKNVAIKDGNLSFDVYVEGSVVKTVLEKKGAQLTGKVNTPEGIMTLVIKKKDNA</sequence>
<comment type="caution">
    <text evidence="1">The sequence shown here is derived from an EMBL/GenBank/DDBJ whole genome shotgun (WGS) entry which is preliminary data.</text>
</comment>
<proteinExistence type="predicted"/>
<keyword evidence="2" id="KW-1185">Reference proteome</keyword>
<dbReference type="EMBL" id="AQHR01000109">
    <property type="protein sequence ID" value="EON75310.1"/>
    <property type="molecule type" value="Genomic_DNA"/>
</dbReference>
<reference evidence="1 2" key="1">
    <citation type="submission" date="2013-02" db="EMBL/GenBank/DDBJ databases">
        <title>A novel strain isolated from Lonar lake, Maharashtra, India.</title>
        <authorList>
            <person name="Singh A."/>
        </authorList>
    </citation>
    <scope>NUCLEOTIDE SEQUENCE [LARGE SCALE GENOMIC DNA]</scope>
    <source>
        <strain evidence="1 2">AK24</strain>
    </source>
</reference>
<evidence type="ECO:0000313" key="2">
    <source>
        <dbReference type="Proteomes" id="UP000013909"/>
    </source>
</evidence>
<name>R7ZMI4_9BACT</name>
<dbReference type="RefSeq" id="WP_010856336.1">
    <property type="nucleotide sequence ID" value="NZ_AQHR01000109.1"/>
</dbReference>